<dbReference type="InParanoid" id="A0A1E1KTD1"/>
<gene>
    <name evidence="1" type="ORF">RCO7_14637</name>
</gene>
<dbReference type="Proteomes" id="UP000178129">
    <property type="component" value="Unassembled WGS sequence"/>
</dbReference>
<proteinExistence type="predicted"/>
<reference evidence="2" key="1">
    <citation type="submission" date="2016-03" db="EMBL/GenBank/DDBJ databases">
        <authorList>
            <person name="Ploux O."/>
        </authorList>
    </citation>
    <scope>NUCLEOTIDE SEQUENCE [LARGE SCALE GENOMIC DNA]</scope>
    <source>
        <strain evidence="2">UK7</strain>
    </source>
</reference>
<sequence>MACKQGYTAYVPVPTEYLRRDAACMQEQIADVDFAIRLNTGQREEVGYPS</sequence>
<protein>
    <submittedName>
        <fullName evidence="1">Uncharacterized protein</fullName>
    </submittedName>
</protein>
<dbReference type="AlphaFoldDB" id="A0A1E1KTD1"/>
<evidence type="ECO:0000313" key="1">
    <source>
        <dbReference type="EMBL" id="CZT01305.1"/>
    </source>
</evidence>
<dbReference type="EMBL" id="FJUW01000022">
    <property type="protein sequence ID" value="CZT01305.1"/>
    <property type="molecule type" value="Genomic_DNA"/>
</dbReference>
<evidence type="ECO:0000313" key="2">
    <source>
        <dbReference type="Proteomes" id="UP000178129"/>
    </source>
</evidence>
<keyword evidence="2" id="KW-1185">Reference proteome</keyword>
<organism evidence="1 2">
    <name type="scientific">Rhynchosporium graminicola</name>
    <dbReference type="NCBI Taxonomy" id="2792576"/>
    <lineage>
        <taxon>Eukaryota</taxon>
        <taxon>Fungi</taxon>
        <taxon>Dikarya</taxon>
        <taxon>Ascomycota</taxon>
        <taxon>Pezizomycotina</taxon>
        <taxon>Leotiomycetes</taxon>
        <taxon>Helotiales</taxon>
        <taxon>Ploettnerulaceae</taxon>
        <taxon>Rhynchosporium</taxon>
    </lineage>
</organism>
<name>A0A1E1KTD1_9HELO</name>
<accession>A0A1E1KTD1</accession>
<comment type="caution">
    <text evidence="1">The sequence shown here is derived from an EMBL/GenBank/DDBJ whole genome shotgun (WGS) entry which is preliminary data.</text>
</comment>